<dbReference type="Gene3D" id="2.170.270.10">
    <property type="entry name" value="SET domain"/>
    <property type="match status" value="1"/>
</dbReference>
<evidence type="ECO:0008006" key="8">
    <source>
        <dbReference type="Google" id="ProtNLM"/>
    </source>
</evidence>
<organism evidence="7">
    <name type="scientific">Anopheles marajoara</name>
    <dbReference type="NCBI Taxonomy" id="58244"/>
    <lineage>
        <taxon>Eukaryota</taxon>
        <taxon>Metazoa</taxon>
        <taxon>Ecdysozoa</taxon>
        <taxon>Arthropoda</taxon>
        <taxon>Hexapoda</taxon>
        <taxon>Insecta</taxon>
        <taxon>Pterygota</taxon>
        <taxon>Neoptera</taxon>
        <taxon>Endopterygota</taxon>
        <taxon>Diptera</taxon>
        <taxon>Nematocera</taxon>
        <taxon>Culicoidea</taxon>
        <taxon>Culicidae</taxon>
        <taxon>Anophelinae</taxon>
        <taxon>Anopheles</taxon>
    </lineage>
</organism>
<evidence type="ECO:0000256" key="2">
    <source>
        <dbReference type="ARBA" id="ARBA00022771"/>
    </source>
</evidence>
<dbReference type="Gene3D" id="1.10.220.160">
    <property type="match status" value="1"/>
</dbReference>
<dbReference type="Pfam" id="PF01753">
    <property type="entry name" value="zf-MYND"/>
    <property type="match status" value="1"/>
</dbReference>
<dbReference type="GO" id="GO:0008276">
    <property type="term" value="F:protein methyltransferase activity"/>
    <property type="evidence" value="ECO:0007669"/>
    <property type="project" value="UniProtKB-ARBA"/>
</dbReference>
<dbReference type="Gene3D" id="1.25.40.10">
    <property type="entry name" value="Tetratricopeptide repeat domain"/>
    <property type="match status" value="1"/>
</dbReference>
<dbReference type="InterPro" id="IPR011990">
    <property type="entry name" value="TPR-like_helical_dom_sf"/>
</dbReference>
<dbReference type="PANTHER" id="PTHR47111:SF1">
    <property type="entry name" value="SET AND MYND DOMAIN-CONTAINING PROTEIN 4"/>
    <property type="match status" value="1"/>
</dbReference>
<feature type="domain" description="SET" evidence="5">
    <location>
        <begin position="198"/>
        <end position="481"/>
    </location>
</feature>
<keyword evidence="2 4" id="KW-0863">Zinc-finger</keyword>
<dbReference type="InterPro" id="IPR002893">
    <property type="entry name" value="Znf_MYND"/>
</dbReference>
<dbReference type="PANTHER" id="PTHR47111">
    <property type="entry name" value="BCDNA.LD29892"/>
    <property type="match status" value="1"/>
</dbReference>
<dbReference type="SUPFAM" id="SSF48452">
    <property type="entry name" value="TPR-like"/>
    <property type="match status" value="1"/>
</dbReference>
<dbReference type="Gene3D" id="6.10.140.2220">
    <property type="match status" value="1"/>
</dbReference>
<dbReference type="Pfam" id="PF00856">
    <property type="entry name" value="SET"/>
    <property type="match status" value="1"/>
</dbReference>
<evidence type="ECO:0000259" key="6">
    <source>
        <dbReference type="PROSITE" id="PS50865"/>
    </source>
</evidence>
<evidence type="ECO:0000256" key="4">
    <source>
        <dbReference type="PROSITE-ProRule" id="PRU00134"/>
    </source>
</evidence>
<dbReference type="EMBL" id="GGFJ01003473">
    <property type="protein sequence ID" value="MBW52614.1"/>
    <property type="molecule type" value="Transcribed_RNA"/>
</dbReference>
<accession>A0A2M4BHX6</accession>
<dbReference type="GO" id="GO:0008757">
    <property type="term" value="F:S-adenosylmethionine-dependent methyltransferase activity"/>
    <property type="evidence" value="ECO:0007669"/>
    <property type="project" value="UniProtKB-ARBA"/>
</dbReference>
<keyword evidence="3" id="KW-0862">Zinc</keyword>
<dbReference type="SUPFAM" id="SSF82199">
    <property type="entry name" value="SET domain"/>
    <property type="match status" value="1"/>
</dbReference>
<name>A0A2M4BHX6_9DIPT</name>
<dbReference type="GO" id="GO:0008270">
    <property type="term" value="F:zinc ion binding"/>
    <property type="evidence" value="ECO:0007669"/>
    <property type="project" value="UniProtKB-KW"/>
</dbReference>
<dbReference type="InterPro" id="IPR046341">
    <property type="entry name" value="SET_dom_sf"/>
</dbReference>
<dbReference type="PROSITE" id="PS50865">
    <property type="entry name" value="ZF_MYND_2"/>
    <property type="match status" value="1"/>
</dbReference>
<dbReference type="InterPro" id="IPR001214">
    <property type="entry name" value="SET_dom"/>
</dbReference>
<keyword evidence="1" id="KW-0479">Metal-binding</keyword>
<feature type="domain" description="MYND-type" evidence="6">
    <location>
        <begin position="243"/>
        <end position="283"/>
    </location>
</feature>
<dbReference type="GO" id="GO:0008170">
    <property type="term" value="F:N-methyltransferase activity"/>
    <property type="evidence" value="ECO:0007669"/>
    <property type="project" value="UniProtKB-ARBA"/>
</dbReference>
<protein>
    <recommendedName>
        <fullName evidence="8">SET and MYND domain-containing protein 4</fullName>
    </recommendedName>
</protein>
<proteinExistence type="predicted"/>
<dbReference type="AlphaFoldDB" id="A0A2M4BHX6"/>
<reference evidence="7" key="1">
    <citation type="submission" date="2018-01" db="EMBL/GenBank/DDBJ databases">
        <title>An insight into the sialome of Amazonian anophelines.</title>
        <authorList>
            <person name="Ribeiro J.M."/>
            <person name="Scarpassa V."/>
            <person name="Calvo E."/>
        </authorList>
    </citation>
    <scope>NUCLEOTIDE SEQUENCE</scope>
    <source>
        <tissue evidence="7">Salivary glands</tissue>
    </source>
</reference>
<evidence type="ECO:0000259" key="5">
    <source>
        <dbReference type="PROSITE" id="PS50280"/>
    </source>
</evidence>
<evidence type="ECO:0000256" key="3">
    <source>
        <dbReference type="ARBA" id="ARBA00022833"/>
    </source>
</evidence>
<dbReference type="SUPFAM" id="SSF144232">
    <property type="entry name" value="HIT/MYND zinc finger-like"/>
    <property type="match status" value="1"/>
</dbReference>
<evidence type="ECO:0000256" key="1">
    <source>
        <dbReference type="ARBA" id="ARBA00022723"/>
    </source>
</evidence>
<dbReference type="PROSITE" id="PS50280">
    <property type="entry name" value="SET"/>
    <property type="match status" value="1"/>
</dbReference>
<evidence type="ECO:0000313" key="7">
    <source>
        <dbReference type="EMBL" id="MBW52614.1"/>
    </source>
</evidence>
<sequence length="599" mass="69489">MSERLEEKFGAWELFDVLWSKLCTELPGNGETRDKTGETDRQLERLLEQAWDAAWVRESMKLSRDVKSEEKANAARAKGNSFFHPKVKRYIEAVKQYNECLCHSEPASEARALAYANRSAVCYDLHRYEECLENIRLARAANYPERLADKLAKRELAAKQGLADKAAAAGGDDVTKPAQRRSLALTYEANETVPQVANCLELAESEQFGRHVITNRDLKAGDIVVHERPTHTILIDTYRHVRCDYCLQDRLYTLRPCEGCTVAMYCSDECREQAHQTYHRYECPIVRDMWRIFTKIPLMSLRTVTMAITFFDHNLDAMLEHLDALNEATVNPFAMDWTVATKRDIYNTVHVLATNEHVRDCKDMGQRIFFALIIRHLLLDRTPLGAMCFGDPKKTQFLYDLLLRHLQTVPTNMHSLYYMQYQRKAKAFEPANYASACFPLLSMINHSCAPNMTRVTLPDGSCGVLIIRPIAKGGQLFDNYGNHHCLQDRKTRLTALMRQYRFQCNCEACKNNYAMLNHLPHIDPKRYGMIDSTKIYEDLERHDTKLAEEWYPQLRKFINHLGYQYPRYELSCAQELFLRAFEIQYKESETLEDFAFCNP</sequence>